<protein>
    <submittedName>
        <fullName evidence="2">Uncharacterized protein</fullName>
    </submittedName>
</protein>
<keyword evidence="1" id="KW-0812">Transmembrane</keyword>
<name>A0A8S5UPT9_9CAUD</name>
<sequence>MVTMNFRFQWTQQPAMIYLHPKLYLLKIYGILMVCHLKSFVVYQILTYLIHTRLT</sequence>
<evidence type="ECO:0000256" key="1">
    <source>
        <dbReference type="SAM" id="Phobius"/>
    </source>
</evidence>
<keyword evidence="1" id="KW-0472">Membrane</keyword>
<feature type="transmembrane region" description="Helical" evidence="1">
    <location>
        <begin position="28"/>
        <end position="50"/>
    </location>
</feature>
<keyword evidence="1" id="KW-1133">Transmembrane helix</keyword>
<reference evidence="2" key="1">
    <citation type="journal article" date="2021" name="Proc. Natl. Acad. Sci. U.S.A.">
        <title>A Catalog of Tens of Thousands of Viruses from Human Metagenomes Reveals Hidden Associations with Chronic Diseases.</title>
        <authorList>
            <person name="Tisza M.J."/>
            <person name="Buck C.B."/>
        </authorList>
    </citation>
    <scope>NUCLEOTIDE SEQUENCE</scope>
    <source>
        <strain evidence="2">CtG4L18</strain>
    </source>
</reference>
<proteinExistence type="predicted"/>
<evidence type="ECO:0000313" key="2">
    <source>
        <dbReference type="EMBL" id="DAF96398.1"/>
    </source>
</evidence>
<dbReference type="EMBL" id="BK016114">
    <property type="protein sequence ID" value="DAF96398.1"/>
    <property type="molecule type" value="Genomic_DNA"/>
</dbReference>
<accession>A0A8S5UPT9</accession>
<organism evidence="2">
    <name type="scientific">Podoviridae sp. ctG4L18</name>
    <dbReference type="NCBI Taxonomy" id="2825234"/>
    <lineage>
        <taxon>Viruses</taxon>
        <taxon>Duplodnaviria</taxon>
        <taxon>Heunggongvirae</taxon>
        <taxon>Uroviricota</taxon>
        <taxon>Caudoviricetes</taxon>
    </lineage>
</organism>